<evidence type="ECO:0000256" key="1">
    <source>
        <dbReference type="SAM" id="MobiDB-lite"/>
    </source>
</evidence>
<dbReference type="Pfam" id="PF12158">
    <property type="entry name" value="DUF3592"/>
    <property type="match status" value="1"/>
</dbReference>
<keyword evidence="2" id="KW-0472">Membrane</keyword>
<feature type="region of interest" description="Disordered" evidence="1">
    <location>
        <begin position="1"/>
        <end position="29"/>
    </location>
</feature>
<dbReference type="Proteomes" id="UP000286287">
    <property type="component" value="Unassembled WGS sequence"/>
</dbReference>
<comment type="caution">
    <text evidence="4">The sequence shown here is derived from an EMBL/GenBank/DDBJ whole genome shotgun (WGS) entry which is preliminary data.</text>
</comment>
<accession>A0A418V5N6</accession>
<organism evidence="4 5">
    <name type="scientific">Deinococcus cavernae</name>
    <dbReference type="NCBI Taxonomy" id="2320857"/>
    <lineage>
        <taxon>Bacteria</taxon>
        <taxon>Thermotogati</taxon>
        <taxon>Deinococcota</taxon>
        <taxon>Deinococci</taxon>
        <taxon>Deinococcales</taxon>
        <taxon>Deinococcaceae</taxon>
        <taxon>Deinococcus</taxon>
    </lineage>
</organism>
<evidence type="ECO:0000313" key="4">
    <source>
        <dbReference type="EMBL" id="RJF71423.1"/>
    </source>
</evidence>
<proteinExistence type="predicted"/>
<sequence>MQPPRRGIRQRTHRIHQRTPQGQPAAPVRPHLDGLEESLVKVPSFSPGCVTGLSTGCLGFFFGGWFLLLFLWLSGTGLKESVSQYYHSATYPTVQGVVVQSERIDGRKHDTCHYRYRYVVNAQPYEGTEMGVEGQDCRAFSKVPHETGATVKVYYQPENPAQSFVGRWFPWNTLLVFAMMLGMLFGVFLTAYQMSRGQVRWK</sequence>
<dbReference type="AlphaFoldDB" id="A0A418V5N6"/>
<evidence type="ECO:0000259" key="3">
    <source>
        <dbReference type="Pfam" id="PF12158"/>
    </source>
</evidence>
<name>A0A418V5N6_9DEIO</name>
<dbReference type="EMBL" id="QYUJ01000014">
    <property type="protein sequence ID" value="RJF71423.1"/>
    <property type="molecule type" value="Genomic_DNA"/>
</dbReference>
<protein>
    <submittedName>
        <fullName evidence="4">DUF3592 domain-containing protein</fullName>
    </submittedName>
</protein>
<keyword evidence="2" id="KW-0812">Transmembrane</keyword>
<evidence type="ECO:0000256" key="2">
    <source>
        <dbReference type="SAM" id="Phobius"/>
    </source>
</evidence>
<feature type="domain" description="DUF3592" evidence="3">
    <location>
        <begin position="94"/>
        <end position="169"/>
    </location>
</feature>
<reference evidence="4 5" key="1">
    <citation type="submission" date="2018-09" db="EMBL/GenBank/DDBJ databases">
        <authorList>
            <person name="Zhu H."/>
        </authorList>
    </citation>
    <scope>NUCLEOTIDE SEQUENCE [LARGE SCALE GENOMIC DNA]</scope>
    <source>
        <strain evidence="4 5">K2S05-167</strain>
    </source>
</reference>
<feature type="compositionally biased region" description="Basic residues" evidence="1">
    <location>
        <begin position="1"/>
        <end position="17"/>
    </location>
</feature>
<keyword evidence="2" id="KW-1133">Transmembrane helix</keyword>
<dbReference type="InterPro" id="IPR021994">
    <property type="entry name" value="DUF3592"/>
</dbReference>
<gene>
    <name evidence="4" type="ORF">D3875_07405</name>
</gene>
<feature type="transmembrane region" description="Helical" evidence="2">
    <location>
        <begin position="50"/>
        <end position="73"/>
    </location>
</feature>
<evidence type="ECO:0000313" key="5">
    <source>
        <dbReference type="Proteomes" id="UP000286287"/>
    </source>
</evidence>
<keyword evidence="5" id="KW-1185">Reference proteome</keyword>
<feature type="transmembrane region" description="Helical" evidence="2">
    <location>
        <begin position="168"/>
        <end position="192"/>
    </location>
</feature>